<sequence length="523" mass="59019">MELLKKNIHMSRRKAYGENRMTLSEDFNIPDKKPDAAGLIQKRGEVKLEEVRTTEGQVQLSGTLEVHILYVSEGDERRLCRIQAEFPFEEKLLLPGAAAGDSVDVRQELEDLKVRLINSRKFSVQALISFEAELEELYDVQAGVELHGEASISTRSTRVTPISLAVRNKDIIRVKEELSLPSSKPNIGEILWDSVELRGADVRVQEGSLDIRGELFLFLLYEADGEKKSREWMEASLPFQQSLECSGASPRQLPDVEVSLLSVHLEAVPDYDGEERNIQAEAVLNVNIRLYEEDTVEILKDVYTPEKELLPVCREEAYESLAIRNFSKCRAVDRIRMNPEAPRMLQFCHSKGEVRIDEAWMTDQGIQVEGAVEVSILYVTSDDSMPFAVMEGDVPFSHLIEVENAGGNCRFSLHAGLEQLSAAMIDSEEIEVKAGVSLNAFVAREEKGFFLTDVQEKELDLARIQEMPGIVGYLVQEGDTLWDIARSCLTTPEKIREWNHLETEEAMPGTRLIILKNIPVQRS</sequence>
<evidence type="ECO:0000313" key="2">
    <source>
        <dbReference type="EMBL" id="MCC2188444.1"/>
    </source>
</evidence>
<name>A0AAE3J4N4_9FIRM</name>
<dbReference type="AlphaFoldDB" id="A0AAE3J4N4"/>
<dbReference type="CDD" id="cd00118">
    <property type="entry name" value="LysM"/>
    <property type="match status" value="1"/>
</dbReference>
<feature type="domain" description="LysM" evidence="1">
    <location>
        <begin position="471"/>
        <end position="514"/>
    </location>
</feature>
<dbReference type="PROSITE" id="PS51782">
    <property type="entry name" value="LYSM"/>
    <property type="match status" value="1"/>
</dbReference>
<dbReference type="Proteomes" id="UP001197875">
    <property type="component" value="Unassembled WGS sequence"/>
</dbReference>
<dbReference type="InterPro" id="IPR018392">
    <property type="entry name" value="LysM"/>
</dbReference>
<evidence type="ECO:0000313" key="3">
    <source>
        <dbReference type="Proteomes" id="UP001197875"/>
    </source>
</evidence>
<dbReference type="SUPFAM" id="SSF54106">
    <property type="entry name" value="LysM domain"/>
    <property type="match status" value="1"/>
</dbReference>
<evidence type="ECO:0000259" key="1">
    <source>
        <dbReference type="PROSITE" id="PS51782"/>
    </source>
</evidence>
<keyword evidence="3" id="KW-1185">Reference proteome</keyword>
<dbReference type="RefSeq" id="WP_227614030.1">
    <property type="nucleotide sequence ID" value="NZ_JAJEPR010000001.1"/>
</dbReference>
<dbReference type="Pfam" id="PF01476">
    <property type="entry name" value="LysM"/>
    <property type="match status" value="1"/>
</dbReference>
<gene>
    <name evidence="2" type="ORF">LKD71_01170</name>
</gene>
<protein>
    <submittedName>
        <fullName evidence="2">DUF3794 domain-containing protein</fullName>
    </submittedName>
</protein>
<dbReference type="InterPro" id="IPR024300">
    <property type="entry name" value="SipL_SPOCS_dom"/>
</dbReference>
<organism evidence="2 3">
    <name type="scientific">Fusicatenibacter faecihominis</name>
    <dbReference type="NCBI Taxonomy" id="2881276"/>
    <lineage>
        <taxon>Bacteria</taxon>
        <taxon>Bacillati</taxon>
        <taxon>Bacillota</taxon>
        <taxon>Clostridia</taxon>
        <taxon>Lachnospirales</taxon>
        <taxon>Lachnospiraceae</taxon>
        <taxon>Fusicatenibacter</taxon>
    </lineage>
</organism>
<dbReference type="SMART" id="SM00257">
    <property type="entry name" value="LysM"/>
    <property type="match status" value="1"/>
</dbReference>
<accession>A0AAE3J4N4</accession>
<dbReference type="Pfam" id="PF12673">
    <property type="entry name" value="SipL"/>
    <property type="match status" value="3"/>
</dbReference>
<dbReference type="Gene3D" id="3.10.350.10">
    <property type="entry name" value="LysM domain"/>
    <property type="match status" value="1"/>
</dbReference>
<reference evidence="2 3" key="1">
    <citation type="submission" date="2021-10" db="EMBL/GenBank/DDBJ databases">
        <title>Anaerobic single-cell dispensing facilitates the cultivation of human gut bacteria.</title>
        <authorList>
            <person name="Afrizal A."/>
        </authorList>
    </citation>
    <scope>NUCLEOTIDE SEQUENCE [LARGE SCALE GENOMIC DNA]</scope>
    <source>
        <strain evidence="2 3">CLA-AA-H277</strain>
    </source>
</reference>
<dbReference type="InterPro" id="IPR036779">
    <property type="entry name" value="LysM_dom_sf"/>
</dbReference>
<dbReference type="EMBL" id="JAJEPR010000001">
    <property type="protein sequence ID" value="MCC2188444.1"/>
    <property type="molecule type" value="Genomic_DNA"/>
</dbReference>
<proteinExistence type="predicted"/>
<comment type="caution">
    <text evidence="2">The sequence shown here is derived from an EMBL/GenBank/DDBJ whole genome shotgun (WGS) entry which is preliminary data.</text>
</comment>